<feature type="compositionally biased region" description="Low complexity" evidence="1">
    <location>
        <begin position="572"/>
        <end position="583"/>
    </location>
</feature>
<sequence>MANKKKAAKQQDGTDEGSRPSTTTAPPHPPIATQDAVRSPLVPADTTPSGPTKATPDSSCPDRLKAVPFEPDVHSTQLIIARNKHWRYISAFHGPWLQLPLEILESLANANYYSPRPRPIDPAVFYDLVKIRRAVDDATNLAVRAASGVASPPSAYNGRWSSSSNAAAQALGLGYWSAGGGPSGGPSMGAGGSAGGAGGGAKLSRERKLRMRELAAQKLSTAYHVDEVIASVATMQGASALEDVAALVLQRSGSGSSDSSVRDARYVHFFHEKIPSRMTAQCTPLTSLNDLIADRPGDPAPYRTRALTRIFKGDYAGAAKDLTDGLAACRYLASQQHNNIKTPAETGQLVLARYKGDHDPFYAWKFHQDDSGPIPDEKQPTSMEAQMLFQRGNVYLNMACEHVHASLDGPHEEQSSQQEDQMTDSVSGHPPMTASAREAGHVKLEARKAVKMNARRAVRDYMAFLSHLDYSPGQPEEVIKTFLRQVHEIAVAGAMSSAPNDKKVKAPLPPHNGTTSSSAGALVTHHKNDLDSIMRDEKLKLPPAVVHDVSALFAPSPPPNLPDRPTSRLATASITASTHSSSSPPSPAVGANELAFPNHPTPLFDPAHQSGQQHERQQRQPPLPPWVHESVTYHPLLTDALHALLLAHCLLQTSLAELRRHALNAARCARLVDGYPAFVEARSGARADWVDVLRRAGDFLGLERRWDDLCRPEGAEKDKGQGEERAGTRGAARGQRHRDDGAAEVRARRERRRGCRGRGLSGLVGAGARGGALGGAGAAGGRRGRGGEEEGEEEEEEGRCGGGGPR</sequence>
<dbReference type="AlphaFoldDB" id="A0A6A6P4Q9"/>
<evidence type="ECO:0000313" key="3">
    <source>
        <dbReference type="Proteomes" id="UP000799766"/>
    </source>
</evidence>
<feature type="compositionally biased region" description="Polar residues" evidence="1">
    <location>
        <begin position="415"/>
        <end position="426"/>
    </location>
</feature>
<organism evidence="2 3">
    <name type="scientific">Lineolata rhizophorae</name>
    <dbReference type="NCBI Taxonomy" id="578093"/>
    <lineage>
        <taxon>Eukaryota</taxon>
        <taxon>Fungi</taxon>
        <taxon>Dikarya</taxon>
        <taxon>Ascomycota</taxon>
        <taxon>Pezizomycotina</taxon>
        <taxon>Dothideomycetes</taxon>
        <taxon>Dothideomycetes incertae sedis</taxon>
        <taxon>Lineolatales</taxon>
        <taxon>Lineolataceae</taxon>
        <taxon>Lineolata</taxon>
    </lineage>
</organism>
<feature type="region of interest" description="Disordered" evidence="1">
    <location>
        <begin position="1"/>
        <end position="64"/>
    </location>
</feature>
<feature type="region of interest" description="Disordered" evidence="1">
    <location>
        <begin position="572"/>
        <end position="626"/>
    </location>
</feature>
<evidence type="ECO:0000256" key="1">
    <source>
        <dbReference type="SAM" id="MobiDB-lite"/>
    </source>
</evidence>
<reference evidence="2" key="1">
    <citation type="journal article" date="2020" name="Stud. Mycol.">
        <title>101 Dothideomycetes genomes: a test case for predicting lifestyles and emergence of pathogens.</title>
        <authorList>
            <person name="Haridas S."/>
            <person name="Albert R."/>
            <person name="Binder M."/>
            <person name="Bloem J."/>
            <person name="Labutti K."/>
            <person name="Salamov A."/>
            <person name="Andreopoulos B."/>
            <person name="Baker S."/>
            <person name="Barry K."/>
            <person name="Bills G."/>
            <person name="Bluhm B."/>
            <person name="Cannon C."/>
            <person name="Castanera R."/>
            <person name="Culley D."/>
            <person name="Daum C."/>
            <person name="Ezra D."/>
            <person name="Gonzalez J."/>
            <person name="Henrissat B."/>
            <person name="Kuo A."/>
            <person name="Liang C."/>
            <person name="Lipzen A."/>
            <person name="Lutzoni F."/>
            <person name="Magnuson J."/>
            <person name="Mondo S."/>
            <person name="Nolan M."/>
            <person name="Ohm R."/>
            <person name="Pangilinan J."/>
            <person name="Park H.-J."/>
            <person name="Ramirez L."/>
            <person name="Alfaro M."/>
            <person name="Sun H."/>
            <person name="Tritt A."/>
            <person name="Yoshinaga Y."/>
            <person name="Zwiers L.-H."/>
            <person name="Turgeon B."/>
            <person name="Goodwin S."/>
            <person name="Spatafora J."/>
            <person name="Crous P."/>
            <person name="Grigoriev I."/>
        </authorList>
    </citation>
    <scope>NUCLEOTIDE SEQUENCE</scope>
    <source>
        <strain evidence="2">ATCC 16933</strain>
    </source>
</reference>
<accession>A0A6A6P4Q9</accession>
<evidence type="ECO:0008006" key="4">
    <source>
        <dbReference type="Google" id="ProtNLM"/>
    </source>
</evidence>
<feature type="region of interest" description="Disordered" evidence="1">
    <location>
        <begin position="408"/>
        <end position="433"/>
    </location>
</feature>
<feature type="compositionally biased region" description="Basic and acidic residues" evidence="1">
    <location>
        <begin position="712"/>
        <end position="727"/>
    </location>
</feature>
<proteinExistence type="predicted"/>
<evidence type="ECO:0000313" key="2">
    <source>
        <dbReference type="EMBL" id="KAF2459010.1"/>
    </source>
</evidence>
<dbReference type="Proteomes" id="UP000799766">
    <property type="component" value="Unassembled WGS sequence"/>
</dbReference>
<gene>
    <name evidence="2" type="ORF">BDY21DRAFT_409936</name>
</gene>
<keyword evidence="3" id="KW-1185">Reference proteome</keyword>
<feature type="compositionally biased region" description="Basic and acidic residues" evidence="1">
    <location>
        <begin position="737"/>
        <end position="747"/>
    </location>
</feature>
<feature type="region of interest" description="Disordered" evidence="1">
    <location>
        <begin position="494"/>
        <end position="521"/>
    </location>
</feature>
<protein>
    <recommendedName>
        <fullName evidence="4">Histidine kinase group protein</fullName>
    </recommendedName>
</protein>
<name>A0A6A6P4Q9_9PEZI</name>
<dbReference type="OrthoDB" id="420046at2759"/>
<feature type="compositionally biased region" description="Gly residues" evidence="1">
    <location>
        <begin position="757"/>
        <end position="781"/>
    </location>
</feature>
<dbReference type="EMBL" id="MU001676">
    <property type="protein sequence ID" value="KAF2459010.1"/>
    <property type="molecule type" value="Genomic_DNA"/>
</dbReference>
<feature type="region of interest" description="Disordered" evidence="1">
    <location>
        <begin position="712"/>
        <end position="806"/>
    </location>
</feature>
<feature type="compositionally biased region" description="Polar residues" evidence="1">
    <location>
        <begin position="46"/>
        <end position="58"/>
    </location>
</feature>